<sequence length="259" mass="30129">MSRGQEILIRGHDLLIRGHELLIHNLLIRGHELLTRGHELLIRGHELLIHDHDLPICGHELLSRGHEFFIRGHDLIICGHDLPRIFEPQKETSNLSPLPISNRSRADITYDKEPEQFSHLQRADKEAILFYSEWSSSQSQDVPIEYVNYLLAASKKNCFNITDEIIKKMVKKLQEKHDSNSPDNDLMSRLQGLLLDDLTENPNRHLETLCLEASKENDKFVKLHSFLNSEMVQFYMDRTESDDSAFDKRATMHCLYGRQ</sequence>
<evidence type="ECO:0000313" key="1">
    <source>
        <dbReference type="EMBL" id="VDI60645.1"/>
    </source>
</evidence>
<keyword evidence="2" id="KW-1185">Reference proteome</keyword>
<reference evidence="1" key="1">
    <citation type="submission" date="2018-11" db="EMBL/GenBank/DDBJ databases">
        <authorList>
            <person name="Alioto T."/>
            <person name="Alioto T."/>
        </authorList>
    </citation>
    <scope>NUCLEOTIDE SEQUENCE</scope>
</reference>
<protein>
    <submittedName>
        <fullName evidence="1">Uncharacterized protein</fullName>
    </submittedName>
</protein>
<accession>A0A8B6G980</accession>
<dbReference type="AlphaFoldDB" id="A0A8B6G980"/>
<name>A0A8B6G980_MYTGA</name>
<dbReference type="OrthoDB" id="6090264at2759"/>
<dbReference type="Proteomes" id="UP000596742">
    <property type="component" value="Unassembled WGS sequence"/>
</dbReference>
<proteinExistence type="predicted"/>
<evidence type="ECO:0000313" key="2">
    <source>
        <dbReference type="Proteomes" id="UP000596742"/>
    </source>
</evidence>
<organism evidence="1 2">
    <name type="scientific">Mytilus galloprovincialis</name>
    <name type="common">Mediterranean mussel</name>
    <dbReference type="NCBI Taxonomy" id="29158"/>
    <lineage>
        <taxon>Eukaryota</taxon>
        <taxon>Metazoa</taxon>
        <taxon>Spiralia</taxon>
        <taxon>Lophotrochozoa</taxon>
        <taxon>Mollusca</taxon>
        <taxon>Bivalvia</taxon>
        <taxon>Autobranchia</taxon>
        <taxon>Pteriomorphia</taxon>
        <taxon>Mytilida</taxon>
        <taxon>Mytiloidea</taxon>
        <taxon>Mytilidae</taxon>
        <taxon>Mytilinae</taxon>
        <taxon>Mytilus</taxon>
    </lineage>
</organism>
<dbReference type="EMBL" id="UYJE01008063">
    <property type="protein sequence ID" value="VDI60645.1"/>
    <property type="molecule type" value="Genomic_DNA"/>
</dbReference>
<comment type="caution">
    <text evidence="1">The sequence shown here is derived from an EMBL/GenBank/DDBJ whole genome shotgun (WGS) entry which is preliminary data.</text>
</comment>
<gene>
    <name evidence="1" type="ORF">MGAL_10B007456</name>
</gene>